<feature type="repeat" description="ANK" evidence="3">
    <location>
        <begin position="227"/>
        <end position="256"/>
    </location>
</feature>
<dbReference type="PROSITE" id="PS50297">
    <property type="entry name" value="ANK_REP_REGION"/>
    <property type="match status" value="1"/>
</dbReference>
<keyword evidence="5" id="KW-1185">Reference proteome</keyword>
<dbReference type="InterPro" id="IPR002110">
    <property type="entry name" value="Ankyrin_rpt"/>
</dbReference>
<dbReference type="PANTHER" id="PTHR24198:SF165">
    <property type="entry name" value="ANKYRIN REPEAT-CONTAINING PROTEIN-RELATED"/>
    <property type="match status" value="1"/>
</dbReference>
<dbReference type="STRING" id="1429867.A0A0G4P4U3"/>
<organism evidence="4 5">
    <name type="scientific">Penicillium camemberti (strain FM 013)</name>
    <dbReference type="NCBI Taxonomy" id="1429867"/>
    <lineage>
        <taxon>Eukaryota</taxon>
        <taxon>Fungi</taxon>
        <taxon>Dikarya</taxon>
        <taxon>Ascomycota</taxon>
        <taxon>Pezizomycotina</taxon>
        <taxon>Eurotiomycetes</taxon>
        <taxon>Eurotiomycetidae</taxon>
        <taxon>Eurotiales</taxon>
        <taxon>Aspergillaceae</taxon>
        <taxon>Penicillium</taxon>
    </lineage>
</organism>
<proteinExistence type="predicted"/>
<dbReference type="PANTHER" id="PTHR24198">
    <property type="entry name" value="ANKYRIN REPEAT AND PROTEIN KINASE DOMAIN-CONTAINING PROTEIN"/>
    <property type="match status" value="1"/>
</dbReference>
<dbReference type="SUPFAM" id="SSF48403">
    <property type="entry name" value="Ankyrin repeat"/>
    <property type="match status" value="1"/>
</dbReference>
<dbReference type="Pfam" id="PF00023">
    <property type="entry name" value="Ank"/>
    <property type="match status" value="1"/>
</dbReference>
<protein>
    <submittedName>
        <fullName evidence="4">Ankyrin repeat-containing domain</fullName>
    </submittedName>
</protein>
<dbReference type="SMART" id="SM00248">
    <property type="entry name" value="ANK"/>
    <property type="match status" value="5"/>
</dbReference>
<name>A0A0G4P4U3_PENC3</name>
<keyword evidence="1" id="KW-0677">Repeat</keyword>
<dbReference type="Gene3D" id="1.25.40.20">
    <property type="entry name" value="Ankyrin repeat-containing domain"/>
    <property type="match status" value="2"/>
</dbReference>
<dbReference type="PROSITE" id="PS50088">
    <property type="entry name" value="ANK_REPEAT"/>
    <property type="match status" value="1"/>
</dbReference>
<evidence type="ECO:0000313" key="5">
    <source>
        <dbReference type="Proteomes" id="UP000053732"/>
    </source>
</evidence>
<reference evidence="4 5" key="1">
    <citation type="journal article" date="2014" name="Nat. Commun.">
        <title>Multiple recent horizontal transfers of a large genomic region in cheese making fungi.</title>
        <authorList>
            <person name="Cheeseman K."/>
            <person name="Ropars J."/>
            <person name="Renault P."/>
            <person name="Dupont J."/>
            <person name="Gouzy J."/>
            <person name="Branca A."/>
            <person name="Abraham A.L."/>
            <person name="Ceppi M."/>
            <person name="Conseiller E."/>
            <person name="Debuchy R."/>
            <person name="Malagnac F."/>
            <person name="Goarin A."/>
            <person name="Silar P."/>
            <person name="Lacoste S."/>
            <person name="Sallet E."/>
            <person name="Bensimon A."/>
            <person name="Giraud T."/>
            <person name="Brygoo Y."/>
        </authorList>
    </citation>
    <scope>NUCLEOTIDE SEQUENCE [LARGE SCALE GENOMIC DNA]</scope>
    <source>
        <strain evidence="5">FM 013</strain>
    </source>
</reference>
<sequence>MDISSLVVGTPPPIFDPNYNVPPPWEVEHLEKASESGDIHQVEKLSKSDKISTNDLVYALTLAQQHGHMDVAAYLVDCGVPVRNYHVESAILSTEYQFLSLFLDNGYNINEPITWNTPSLLIRSFHNQELCEWLLKHGADPNAQCVLDITPLSIVVQKAPFDIIKLLFEHKGSIKYGQLLHYAVRRNIGDYLEVLEFILDKSPSVNQVMFENHPASYDLQKPFGIGTPLHEAVELGKWDVVEALLNKGADPTVRDARGESAIDKAERNGMSAIVDLLRSWGSVTRESD</sequence>
<dbReference type="InterPro" id="IPR036770">
    <property type="entry name" value="Ankyrin_rpt-contain_sf"/>
</dbReference>
<evidence type="ECO:0000256" key="2">
    <source>
        <dbReference type="ARBA" id="ARBA00023043"/>
    </source>
</evidence>
<accession>A0A0G4P4U3</accession>
<dbReference type="Pfam" id="PF12796">
    <property type="entry name" value="Ank_2"/>
    <property type="match status" value="1"/>
</dbReference>
<dbReference type="EMBL" id="HG793138">
    <property type="protein sequence ID" value="CRL21325.1"/>
    <property type="molecule type" value="Genomic_DNA"/>
</dbReference>
<evidence type="ECO:0000256" key="3">
    <source>
        <dbReference type="PROSITE-ProRule" id="PRU00023"/>
    </source>
</evidence>
<gene>
    <name evidence="4" type="ORF">PCAMFM013_S005g000489</name>
</gene>
<dbReference type="AlphaFoldDB" id="A0A0G4P4U3"/>
<keyword evidence="2 3" id="KW-0040">ANK repeat</keyword>
<dbReference type="Proteomes" id="UP000053732">
    <property type="component" value="Unassembled WGS sequence"/>
</dbReference>
<evidence type="ECO:0000313" key="4">
    <source>
        <dbReference type="EMBL" id="CRL21325.1"/>
    </source>
</evidence>
<evidence type="ECO:0000256" key="1">
    <source>
        <dbReference type="ARBA" id="ARBA00022737"/>
    </source>
</evidence>